<dbReference type="AlphaFoldDB" id="F8PXA7"/>
<sequence length="212" mass="23534">MRTNTEPSSWPPNVQFIAVPQYHTSVTSVMRSFLTKVKVPADSPSSSAVSSCHCSQFGLFAAKNIAPKIHILDYIGEVHCDDRPTSDYDLSLYRSQDGVSVGVDASKVGNEARFINDYRGVKSKPNVVFVDRRTSSGELRMSIWSSAAPIKKGEEILVSYGKSWWRSRQSETSDRDDLTMDMDMNLVVIQGVRTGEFRDVRLEGGGSFEGLI</sequence>
<gene>
    <name evidence="2" type="ORF">SERLA73DRAFT_182345</name>
</gene>
<evidence type="ECO:0000313" key="3">
    <source>
        <dbReference type="Proteomes" id="UP000008063"/>
    </source>
</evidence>
<name>F8PXA7_SERL3</name>
<dbReference type="Gene3D" id="2.170.270.10">
    <property type="entry name" value="SET domain"/>
    <property type="match status" value="1"/>
</dbReference>
<dbReference type="InParanoid" id="F8PXA7"/>
<dbReference type="EMBL" id="GL945480">
    <property type="protein sequence ID" value="EGN99382.1"/>
    <property type="molecule type" value="Genomic_DNA"/>
</dbReference>
<dbReference type="InterPro" id="IPR001214">
    <property type="entry name" value="SET_dom"/>
</dbReference>
<dbReference type="OrthoDB" id="5792673at2759"/>
<dbReference type="HOGENOM" id="CLU_054608_0_1_1"/>
<reference evidence="3" key="1">
    <citation type="journal article" date="2011" name="Science">
        <title>The plant cell wall-decomposing machinery underlies the functional diversity of forest fungi.</title>
        <authorList>
            <person name="Eastwood D.C."/>
            <person name="Floudas D."/>
            <person name="Binder M."/>
            <person name="Majcherczyk A."/>
            <person name="Schneider P."/>
            <person name="Aerts A."/>
            <person name="Asiegbu F.O."/>
            <person name="Baker S.E."/>
            <person name="Barry K."/>
            <person name="Bendiksby M."/>
            <person name="Blumentritt M."/>
            <person name="Coutinho P.M."/>
            <person name="Cullen D."/>
            <person name="de Vries R.P."/>
            <person name="Gathman A."/>
            <person name="Goodell B."/>
            <person name="Henrissat B."/>
            <person name="Ihrmark K."/>
            <person name="Kauserud H."/>
            <person name="Kohler A."/>
            <person name="LaButti K."/>
            <person name="Lapidus A."/>
            <person name="Lavin J.L."/>
            <person name="Lee Y.-H."/>
            <person name="Lindquist E."/>
            <person name="Lilly W."/>
            <person name="Lucas S."/>
            <person name="Morin E."/>
            <person name="Murat C."/>
            <person name="Oguiza J.A."/>
            <person name="Park J."/>
            <person name="Pisabarro A.G."/>
            <person name="Riley R."/>
            <person name="Rosling A."/>
            <person name="Salamov A."/>
            <person name="Schmidt O."/>
            <person name="Schmutz J."/>
            <person name="Skrede I."/>
            <person name="Stenlid J."/>
            <person name="Wiebenga A."/>
            <person name="Xie X."/>
            <person name="Kuees U."/>
            <person name="Hibbett D.S."/>
            <person name="Hoffmeister D."/>
            <person name="Hoegberg N."/>
            <person name="Martin F."/>
            <person name="Grigoriev I.V."/>
            <person name="Watkinson S.C."/>
        </authorList>
    </citation>
    <scope>NUCLEOTIDE SEQUENCE [LARGE SCALE GENOMIC DNA]</scope>
    <source>
        <strain evidence="3">strain S7.3</strain>
    </source>
</reference>
<dbReference type="PROSITE" id="PS50280">
    <property type="entry name" value="SET"/>
    <property type="match status" value="1"/>
</dbReference>
<organism evidence="3">
    <name type="scientific">Serpula lacrymans var. lacrymans (strain S7.3)</name>
    <name type="common">Dry rot fungus</name>
    <dbReference type="NCBI Taxonomy" id="936435"/>
    <lineage>
        <taxon>Eukaryota</taxon>
        <taxon>Fungi</taxon>
        <taxon>Dikarya</taxon>
        <taxon>Basidiomycota</taxon>
        <taxon>Agaricomycotina</taxon>
        <taxon>Agaricomycetes</taxon>
        <taxon>Agaricomycetidae</taxon>
        <taxon>Boletales</taxon>
        <taxon>Coniophorineae</taxon>
        <taxon>Serpulaceae</taxon>
        <taxon>Serpula</taxon>
    </lineage>
</organism>
<keyword evidence="3" id="KW-1185">Reference proteome</keyword>
<dbReference type="STRING" id="936435.F8PXA7"/>
<evidence type="ECO:0000313" key="2">
    <source>
        <dbReference type="EMBL" id="EGN99382.1"/>
    </source>
</evidence>
<protein>
    <recommendedName>
        <fullName evidence="1">SET domain-containing protein</fullName>
    </recommendedName>
</protein>
<dbReference type="Pfam" id="PF00856">
    <property type="entry name" value="SET"/>
    <property type="match status" value="1"/>
</dbReference>
<dbReference type="Proteomes" id="UP000008063">
    <property type="component" value="Unassembled WGS sequence"/>
</dbReference>
<accession>F8PXA7</accession>
<feature type="domain" description="SET" evidence="1">
    <location>
        <begin position="43"/>
        <end position="161"/>
    </location>
</feature>
<dbReference type="OMA" id="WCERWGE"/>
<dbReference type="eggNOG" id="ENOG502S3NK">
    <property type="taxonomic scope" value="Eukaryota"/>
</dbReference>
<dbReference type="InterPro" id="IPR046341">
    <property type="entry name" value="SET_dom_sf"/>
</dbReference>
<evidence type="ECO:0000259" key="1">
    <source>
        <dbReference type="PROSITE" id="PS50280"/>
    </source>
</evidence>
<dbReference type="SUPFAM" id="SSF82199">
    <property type="entry name" value="SET domain"/>
    <property type="match status" value="1"/>
</dbReference>
<proteinExistence type="predicted"/>